<evidence type="ECO:0000259" key="1">
    <source>
        <dbReference type="Pfam" id="PF18813"/>
    </source>
</evidence>
<dbReference type="Pfam" id="PF18813">
    <property type="entry name" value="PBECR4"/>
    <property type="match status" value="1"/>
</dbReference>
<protein>
    <recommendedName>
        <fullName evidence="1">Phage-Barnase-EndoU-ColicinE5/D-RelE like nuclease 4 domain-containing protein</fullName>
    </recommendedName>
</protein>
<sequence>MTGYHVLSTKDRIKFNQNFNKLKEIQLYFDKNFKNRKFRYFYLSNKKISYIDFKFNIENYMHLCGFKYQKGAKKFWMDLKIGRINFRELKVRNDGTAWQKIEVLSFLKMLDTLEIGISDNPTGTLYLQYDLSILSLHKRFFQLILLPDRFSKDVYVPVSLRNIRNDKHSQIVPKRVICIKCLTDNEIVVCDNQYLQAIDAIDSK</sequence>
<reference evidence="2 3" key="1">
    <citation type="submission" date="2018-10" db="EMBL/GenBank/DDBJ databases">
        <title>Lactobacillus sp. R7 and Lactobacillus sp. R19 isolated from fermented mustard green product of Taiwan.</title>
        <authorList>
            <person name="Lin S.-T."/>
        </authorList>
    </citation>
    <scope>NUCLEOTIDE SEQUENCE [LARGE SCALE GENOMIC DNA]</scope>
    <source>
        <strain evidence="2 3">BCRC 81127</strain>
    </source>
</reference>
<dbReference type="EMBL" id="RKLY01000004">
    <property type="protein sequence ID" value="TGD24592.1"/>
    <property type="molecule type" value="Genomic_DNA"/>
</dbReference>
<evidence type="ECO:0000313" key="2">
    <source>
        <dbReference type="EMBL" id="TGD24592.1"/>
    </source>
</evidence>
<feature type="domain" description="Phage-Barnase-EndoU-ColicinE5/D-RelE like nuclease 4" evidence="1">
    <location>
        <begin position="21"/>
        <end position="180"/>
    </location>
</feature>
<dbReference type="Proteomes" id="UP000298021">
    <property type="component" value="Unassembled WGS sequence"/>
</dbReference>
<comment type="caution">
    <text evidence="2">The sequence shown here is derived from an EMBL/GenBank/DDBJ whole genome shotgun (WGS) entry which is preliminary data.</text>
</comment>
<accession>A0A4Z0JNW4</accession>
<evidence type="ECO:0000313" key="3">
    <source>
        <dbReference type="Proteomes" id="UP000298021"/>
    </source>
</evidence>
<organism evidence="2 3">
    <name type="scientific">Companilactobacillus suantsaicola</name>
    <dbReference type="NCBI Taxonomy" id="2487723"/>
    <lineage>
        <taxon>Bacteria</taxon>
        <taxon>Bacillati</taxon>
        <taxon>Bacillota</taxon>
        <taxon>Bacilli</taxon>
        <taxon>Lactobacillales</taxon>
        <taxon>Lactobacillaceae</taxon>
        <taxon>Companilactobacillus</taxon>
    </lineage>
</organism>
<dbReference type="InterPro" id="IPR041420">
    <property type="entry name" value="PBECR4"/>
</dbReference>
<dbReference type="AlphaFoldDB" id="A0A4Z0JNW4"/>
<proteinExistence type="predicted"/>
<name>A0A4Z0JNW4_9LACO</name>
<gene>
    <name evidence="2" type="ORF">EGT49_02250</name>
</gene>
<dbReference type="RefSeq" id="WP_246013778.1">
    <property type="nucleotide sequence ID" value="NZ_RKLY01000004.1"/>
</dbReference>
<keyword evidence="3" id="KW-1185">Reference proteome</keyword>